<comment type="similarity">
    <text evidence="2">Belongs to the SusD family.</text>
</comment>
<accession>A0A081PEJ6</accession>
<dbReference type="InterPro" id="IPR012944">
    <property type="entry name" value="SusD_RagB_dom"/>
</dbReference>
<dbReference type="InterPro" id="IPR011990">
    <property type="entry name" value="TPR-like_helical_dom_sf"/>
</dbReference>
<name>A0A081PEJ6_9SPHI</name>
<dbReference type="InterPro" id="IPR033985">
    <property type="entry name" value="SusD-like_N"/>
</dbReference>
<organism evidence="8 9">
    <name type="scientific">Pedobacter antarcticus 4BY</name>
    <dbReference type="NCBI Taxonomy" id="1358423"/>
    <lineage>
        <taxon>Bacteria</taxon>
        <taxon>Pseudomonadati</taxon>
        <taxon>Bacteroidota</taxon>
        <taxon>Sphingobacteriia</taxon>
        <taxon>Sphingobacteriales</taxon>
        <taxon>Sphingobacteriaceae</taxon>
        <taxon>Pedobacter</taxon>
    </lineage>
</organism>
<evidence type="ECO:0000259" key="7">
    <source>
        <dbReference type="Pfam" id="PF14322"/>
    </source>
</evidence>
<evidence type="ECO:0000313" key="9">
    <source>
        <dbReference type="Proteomes" id="UP000028007"/>
    </source>
</evidence>
<dbReference type="Gene3D" id="1.25.40.390">
    <property type="match status" value="1"/>
</dbReference>
<comment type="caution">
    <text evidence="8">The sequence shown here is derived from an EMBL/GenBank/DDBJ whole genome shotgun (WGS) entry which is preliminary data.</text>
</comment>
<dbReference type="Proteomes" id="UP000028007">
    <property type="component" value="Unassembled WGS sequence"/>
</dbReference>
<dbReference type="OrthoDB" id="653598at2"/>
<dbReference type="AlphaFoldDB" id="A0A081PEJ6"/>
<evidence type="ECO:0000256" key="5">
    <source>
        <dbReference type="ARBA" id="ARBA00023237"/>
    </source>
</evidence>
<evidence type="ECO:0000256" key="2">
    <source>
        <dbReference type="ARBA" id="ARBA00006275"/>
    </source>
</evidence>
<keyword evidence="9" id="KW-1185">Reference proteome</keyword>
<protein>
    <recommendedName>
        <fullName evidence="10">SusD family protein</fullName>
    </recommendedName>
</protein>
<evidence type="ECO:0000256" key="1">
    <source>
        <dbReference type="ARBA" id="ARBA00004442"/>
    </source>
</evidence>
<keyword evidence="5" id="KW-0998">Cell outer membrane</keyword>
<reference evidence="8 9" key="1">
    <citation type="journal article" date="1992" name="Int. J. Syst. Bacteriol.">
        <title>Sphingobacterium antarcticus sp. nov. a Psychrotrophic Bacterium from the Soils of Schirmacher Oasis, Antarctica.</title>
        <authorList>
            <person name="Shivaji S."/>
            <person name="Ray M.K."/>
            <person name="Rao N.S."/>
            <person name="Saiserr L."/>
            <person name="Jagannadham M.V."/>
            <person name="Kumar G.S."/>
            <person name="Reddy G."/>
            <person name="Bhargava P.M."/>
        </authorList>
    </citation>
    <scope>NUCLEOTIDE SEQUENCE [LARGE SCALE GENOMIC DNA]</scope>
    <source>
        <strain evidence="8 9">4BY</strain>
    </source>
</reference>
<dbReference type="eggNOG" id="COG1834">
    <property type="taxonomic scope" value="Bacteria"/>
</dbReference>
<feature type="domain" description="SusD-like N-terminal" evidence="7">
    <location>
        <begin position="22"/>
        <end position="229"/>
    </location>
</feature>
<dbReference type="EMBL" id="JNFF01000083">
    <property type="protein sequence ID" value="KEQ29119.1"/>
    <property type="molecule type" value="Genomic_DNA"/>
</dbReference>
<dbReference type="Pfam" id="PF07980">
    <property type="entry name" value="SusD_RagB"/>
    <property type="match status" value="1"/>
</dbReference>
<evidence type="ECO:0000256" key="4">
    <source>
        <dbReference type="ARBA" id="ARBA00023136"/>
    </source>
</evidence>
<evidence type="ECO:0008006" key="10">
    <source>
        <dbReference type="Google" id="ProtNLM"/>
    </source>
</evidence>
<gene>
    <name evidence="8" type="ORF">N180_09740</name>
</gene>
<sequence length="452" mass="51718">MKRYITHILLFVSIAAVFSCKKYLDVKPDKSQVVPVSLDDCQALLNNAGVLYTLYPSTAEISSDDYYLTSEVWTSLPNYRREPYLWLKNSDVIYTDWAAAYSKVLVCNQILEVLDKIVPTQNEQQQWNRIRGAALLLRSMSFFGLAQVFAQPYEASTARQNYGIPIRLTPNLGEKTDRGTLQDTYDRIVKDMTEAISLLPSKQIVSLADKSISMPAKAAAYAALARVFLVMDNFEQAFINADLSLREKGTLMDYKTINAQPTYPIPRFNVEVLYETGCNALVPITYGIVNPELYNLYESGDLRKTLFFRNKGNDTYQFKGTYIPGTIFNGLATDEMYLIRAECAARAGQVSNALVDLNTLRMSRWDTTYVPLTANDADEVLKMVLTERRRELLFRGLRWMDLRRLNKDSRFAQILTRSLNGQEYTLPPRDLRYTLLVPREVLERVDIPQNPR</sequence>
<dbReference type="SUPFAM" id="SSF48452">
    <property type="entry name" value="TPR-like"/>
    <property type="match status" value="1"/>
</dbReference>
<evidence type="ECO:0000259" key="6">
    <source>
        <dbReference type="Pfam" id="PF07980"/>
    </source>
</evidence>
<comment type="subcellular location">
    <subcellularLocation>
        <location evidence="1">Cell outer membrane</location>
    </subcellularLocation>
</comment>
<feature type="domain" description="RagB/SusD" evidence="6">
    <location>
        <begin position="335"/>
        <end position="405"/>
    </location>
</feature>
<keyword evidence="3" id="KW-0732">Signal</keyword>
<dbReference type="GO" id="GO:0009279">
    <property type="term" value="C:cell outer membrane"/>
    <property type="evidence" value="ECO:0007669"/>
    <property type="project" value="UniProtKB-SubCell"/>
</dbReference>
<evidence type="ECO:0000313" key="8">
    <source>
        <dbReference type="EMBL" id="KEQ29119.1"/>
    </source>
</evidence>
<dbReference type="Gene3D" id="2.20.20.130">
    <property type="match status" value="1"/>
</dbReference>
<dbReference type="PROSITE" id="PS51257">
    <property type="entry name" value="PROKAR_LIPOPROTEIN"/>
    <property type="match status" value="1"/>
</dbReference>
<dbReference type="Gene3D" id="1.25.40.900">
    <property type="match status" value="1"/>
</dbReference>
<evidence type="ECO:0000256" key="3">
    <source>
        <dbReference type="ARBA" id="ARBA00022729"/>
    </source>
</evidence>
<keyword evidence="4" id="KW-0472">Membrane</keyword>
<dbReference type="RefSeq" id="WP_037442725.1">
    <property type="nucleotide sequence ID" value="NZ_JNFF01000083.1"/>
</dbReference>
<dbReference type="Pfam" id="PF14322">
    <property type="entry name" value="SusD-like_3"/>
    <property type="match status" value="1"/>
</dbReference>
<proteinExistence type="inferred from homology"/>